<dbReference type="EMBL" id="BOOW01000020">
    <property type="protein sequence ID" value="GII93292.1"/>
    <property type="molecule type" value="Genomic_DNA"/>
</dbReference>
<dbReference type="PRINTS" id="PR00400">
    <property type="entry name" value="TETREPRESSOR"/>
</dbReference>
<sequence>MKAAIHVADERGSASVTMRKVAEHLGVEAMSLYHHVANKDEIMDGIVDLVFGEIDLPSTKADWKTAMRQRAISARQVLSHHTWALGLMESRSNPGPLTLQHHDAVIGSLRTGGFSVAMAAHAFSVLDSYIYGFVLQESNLPFETSEELEGMAETIAQQLPKGLYPHFAEMIINHALQPGFAYADEFLFGLDLILDGLERLLPTPGNPPPPNPTA</sequence>
<dbReference type="Pfam" id="PF00440">
    <property type="entry name" value="TetR_N"/>
    <property type="match status" value="1"/>
</dbReference>
<dbReference type="SUPFAM" id="SSF46689">
    <property type="entry name" value="Homeodomain-like"/>
    <property type="match status" value="1"/>
</dbReference>
<protein>
    <submittedName>
        <fullName evidence="7">TetR family transcriptional regulator</fullName>
    </submittedName>
</protein>
<feature type="domain" description="HTH tetR-type" evidence="6">
    <location>
        <begin position="1"/>
        <end position="54"/>
    </location>
</feature>
<keyword evidence="8" id="KW-1185">Reference proteome</keyword>
<dbReference type="RefSeq" id="WP_307825694.1">
    <property type="nucleotide sequence ID" value="NZ_BOOW01000020.1"/>
</dbReference>
<dbReference type="GO" id="GO:0046677">
    <property type="term" value="P:response to antibiotic"/>
    <property type="evidence" value="ECO:0007669"/>
    <property type="project" value="InterPro"/>
</dbReference>
<evidence type="ECO:0000256" key="1">
    <source>
        <dbReference type="ARBA" id="ARBA00022491"/>
    </source>
</evidence>
<dbReference type="SUPFAM" id="SSF48498">
    <property type="entry name" value="Tetracyclin repressor-like, C-terminal domain"/>
    <property type="match status" value="1"/>
</dbReference>
<dbReference type="InterPro" id="IPR003012">
    <property type="entry name" value="Tet_transcr_reg_TetR"/>
</dbReference>
<organism evidence="7 8">
    <name type="scientific">Sinosporangium siamense</name>
    <dbReference type="NCBI Taxonomy" id="1367973"/>
    <lineage>
        <taxon>Bacteria</taxon>
        <taxon>Bacillati</taxon>
        <taxon>Actinomycetota</taxon>
        <taxon>Actinomycetes</taxon>
        <taxon>Streptosporangiales</taxon>
        <taxon>Streptosporangiaceae</taxon>
        <taxon>Sinosporangium</taxon>
    </lineage>
</organism>
<keyword evidence="4" id="KW-0804">Transcription</keyword>
<dbReference type="Pfam" id="PF02909">
    <property type="entry name" value="TetR_C_1"/>
    <property type="match status" value="1"/>
</dbReference>
<name>A0A919RGG9_9ACTN</name>
<keyword evidence="3 5" id="KW-0238">DNA-binding</keyword>
<dbReference type="InterPro" id="IPR036271">
    <property type="entry name" value="Tet_transcr_reg_TetR-rel_C_sf"/>
</dbReference>
<gene>
    <name evidence="7" type="ORF">Ssi02_35230</name>
</gene>
<evidence type="ECO:0000313" key="8">
    <source>
        <dbReference type="Proteomes" id="UP000606172"/>
    </source>
</evidence>
<dbReference type="InterPro" id="IPR009057">
    <property type="entry name" value="Homeodomain-like_sf"/>
</dbReference>
<dbReference type="Proteomes" id="UP000606172">
    <property type="component" value="Unassembled WGS sequence"/>
</dbReference>
<dbReference type="Gene3D" id="1.10.10.60">
    <property type="entry name" value="Homeodomain-like"/>
    <property type="match status" value="1"/>
</dbReference>
<keyword evidence="1" id="KW-0678">Repressor</keyword>
<comment type="caution">
    <text evidence="7">The sequence shown here is derived from an EMBL/GenBank/DDBJ whole genome shotgun (WGS) entry which is preliminary data.</text>
</comment>
<reference evidence="7" key="1">
    <citation type="submission" date="2021-01" db="EMBL/GenBank/DDBJ databases">
        <title>Whole genome shotgun sequence of Sinosporangium siamense NBRC 109515.</title>
        <authorList>
            <person name="Komaki H."/>
            <person name="Tamura T."/>
        </authorList>
    </citation>
    <scope>NUCLEOTIDE SEQUENCE</scope>
    <source>
        <strain evidence="7">NBRC 109515</strain>
    </source>
</reference>
<dbReference type="InterPro" id="IPR004111">
    <property type="entry name" value="Repressor_TetR_C"/>
</dbReference>
<dbReference type="InterPro" id="IPR001647">
    <property type="entry name" value="HTH_TetR"/>
</dbReference>
<evidence type="ECO:0000313" key="7">
    <source>
        <dbReference type="EMBL" id="GII93292.1"/>
    </source>
</evidence>
<keyword evidence="2" id="KW-0805">Transcription regulation</keyword>
<evidence type="ECO:0000256" key="2">
    <source>
        <dbReference type="ARBA" id="ARBA00023015"/>
    </source>
</evidence>
<dbReference type="GO" id="GO:0045892">
    <property type="term" value="P:negative regulation of DNA-templated transcription"/>
    <property type="evidence" value="ECO:0007669"/>
    <property type="project" value="InterPro"/>
</dbReference>
<dbReference type="PROSITE" id="PS50977">
    <property type="entry name" value="HTH_TETR_2"/>
    <property type="match status" value="1"/>
</dbReference>
<evidence type="ECO:0000256" key="3">
    <source>
        <dbReference type="ARBA" id="ARBA00023125"/>
    </source>
</evidence>
<accession>A0A919RGG9</accession>
<feature type="DNA-binding region" description="H-T-H motif" evidence="5">
    <location>
        <begin position="17"/>
        <end position="36"/>
    </location>
</feature>
<dbReference type="AlphaFoldDB" id="A0A919RGG9"/>
<evidence type="ECO:0000259" key="6">
    <source>
        <dbReference type="PROSITE" id="PS50977"/>
    </source>
</evidence>
<evidence type="ECO:0000256" key="4">
    <source>
        <dbReference type="ARBA" id="ARBA00023163"/>
    </source>
</evidence>
<dbReference type="GO" id="GO:0003677">
    <property type="term" value="F:DNA binding"/>
    <property type="evidence" value="ECO:0007669"/>
    <property type="project" value="UniProtKB-UniRule"/>
</dbReference>
<evidence type="ECO:0000256" key="5">
    <source>
        <dbReference type="PROSITE-ProRule" id="PRU00335"/>
    </source>
</evidence>
<dbReference type="Gene3D" id="1.10.357.10">
    <property type="entry name" value="Tetracycline Repressor, domain 2"/>
    <property type="match status" value="1"/>
</dbReference>
<proteinExistence type="predicted"/>